<comment type="caution">
    <text evidence="1">The sequence shown here is derived from an EMBL/GenBank/DDBJ whole genome shotgun (WGS) entry which is preliminary data.</text>
</comment>
<dbReference type="EMBL" id="JACXVP010000006">
    <property type="protein sequence ID" value="KAG5599342.1"/>
    <property type="molecule type" value="Genomic_DNA"/>
</dbReference>
<evidence type="ECO:0000313" key="1">
    <source>
        <dbReference type="EMBL" id="KAG5599342.1"/>
    </source>
</evidence>
<dbReference type="OrthoDB" id="10478179at2759"/>
<sequence>MWRYKGRGRGRALACGVSDFPIPLDVEAEAGKEVDGLHIHQFGESDIMNLLDMSFDPYSRPTRDVDGLGRMSYISVIGVGDYILDMVVRINNYFNKEHLVLLIIHTMGPSSTADPIPMTIIEDVIPSFTWDFDVTSIYLLMIQVYIKFTFKYIFRFILWGLHPPWILAIDDHRGCRFNIYWGSRCDTGLCYLPSSTAVPIPTTTIVDVVLSFTEDFEIHTMRLSSTVDPSPMKTKEDVVSTFIKDP</sequence>
<reference evidence="1 2" key="1">
    <citation type="submission" date="2020-09" db="EMBL/GenBank/DDBJ databases">
        <title>De no assembly of potato wild relative species, Solanum commersonii.</title>
        <authorList>
            <person name="Cho K."/>
        </authorList>
    </citation>
    <scope>NUCLEOTIDE SEQUENCE [LARGE SCALE GENOMIC DNA]</scope>
    <source>
        <strain evidence="1">LZ3.2</strain>
        <tissue evidence="1">Leaf</tissue>
    </source>
</reference>
<gene>
    <name evidence="1" type="ORF">H5410_030712</name>
</gene>
<protein>
    <submittedName>
        <fullName evidence="1">Uncharacterized protein</fullName>
    </submittedName>
</protein>
<accession>A0A9J5YK63</accession>
<proteinExistence type="predicted"/>
<dbReference type="AlphaFoldDB" id="A0A9J5YK63"/>
<dbReference type="Proteomes" id="UP000824120">
    <property type="component" value="Chromosome 6"/>
</dbReference>
<organism evidence="1 2">
    <name type="scientific">Solanum commersonii</name>
    <name type="common">Commerson's wild potato</name>
    <name type="synonym">Commerson's nightshade</name>
    <dbReference type="NCBI Taxonomy" id="4109"/>
    <lineage>
        <taxon>Eukaryota</taxon>
        <taxon>Viridiplantae</taxon>
        <taxon>Streptophyta</taxon>
        <taxon>Embryophyta</taxon>
        <taxon>Tracheophyta</taxon>
        <taxon>Spermatophyta</taxon>
        <taxon>Magnoliopsida</taxon>
        <taxon>eudicotyledons</taxon>
        <taxon>Gunneridae</taxon>
        <taxon>Pentapetalae</taxon>
        <taxon>asterids</taxon>
        <taxon>lamiids</taxon>
        <taxon>Solanales</taxon>
        <taxon>Solanaceae</taxon>
        <taxon>Solanoideae</taxon>
        <taxon>Solaneae</taxon>
        <taxon>Solanum</taxon>
    </lineage>
</organism>
<keyword evidence="2" id="KW-1185">Reference proteome</keyword>
<name>A0A9J5YK63_SOLCO</name>
<evidence type="ECO:0000313" key="2">
    <source>
        <dbReference type="Proteomes" id="UP000824120"/>
    </source>
</evidence>